<comment type="caution">
    <text evidence="2">The sequence shown here is derived from an EMBL/GenBank/DDBJ whole genome shotgun (WGS) entry which is preliminary data.</text>
</comment>
<dbReference type="RefSeq" id="WP_202344756.1">
    <property type="nucleotide sequence ID" value="NZ_BAAAPI010000006.1"/>
</dbReference>
<reference evidence="2 3" key="1">
    <citation type="submission" date="2018-09" db="EMBL/GenBank/DDBJ databases">
        <title>Comparative genomics of Leucobacter spp.</title>
        <authorList>
            <person name="Reis A.C."/>
            <person name="Kolvenbach B.A."/>
            <person name="Corvini P.F.X."/>
            <person name="Nunes O.C."/>
        </authorList>
    </citation>
    <scope>NUCLEOTIDE SEQUENCE [LARGE SCALE GENOMIC DNA]</scope>
    <source>
        <strain evidence="2 3">TAN 31504</strain>
    </source>
</reference>
<dbReference type="Pfam" id="PF09348">
    <property type="entry name" value="DUF1990"/>
    <property type="match status" value="2"/>
</dbReference>
<organism evidence="2 3">
    <name type="scientific">Leucobacter chromiireducens subsp. solipictus</name>
    <dbReference type="NCBI Taxonomy" id="398235"/>
    <lineage>
        <taxon>Bacteria</taxon>
        <taxon>Bacillati</taxon>
        <taxon>Actinomycetota</taxon>
        <taxon>Actinomycetes</taxon>
        <taxon>Micrococcales</taxon>
        <taxon>Microbacteriaceae</taxon>
        <taxon>Leucobacter</taxon>
    </lineage>
</organism>
<feature type="domain" description="DUF1990" evidence="1">
    <location>
        <begin position="19"/>
        <end position="78"/>
    </location>
</feature>
<sequence>MSDGQPTRRQSHVDMPVSYAAVGASRAPDLLRYPPNGSTPYEETLRLGSGQERFLVASSLLMTWGAQRGAGMTVREVQRGTGSEYQGPEFDAAGTPQAAAAPEEHFGPDGDPYVVPGTRAMLGAAGQPEREVLVIYTVTEDRTVGFAWGTADEQGVVGEQQFGIELREDDTVWAFARGFLDAPKSGLLGLRARAELKLAVEQVRAQLAALAPGAQPASTEGPGAERSA</sequence>
<keyword evidence="3" id="KW-1185">Reference proteome</keyword>
<name>A0ABS1SG15_9MICO</name>
<gene>
    <name evidence="2" type="ORF">D3230_09390</name>
</gene>
<proteinExistence type="predicted"/>
<dbReference type="EMBL" id="QYAC01000004">
    <property type="protein sequence ID" value="MBL3679498.1"/>
    <property type="molecule type" value="Genomic_DNA"/>
</dbReference>
<dbReference type="Proteomes" id="UP001645859">
    <property type="component" value="Unassembled WGS sequence"/>
</dbReference>
<accession>A0ABS1SG15</accession>
<evidence type="ECO:0000259" key="1">
    <source>
        <dbReference type="Pfam" id="PF09348"/>
    </source>
</evidence>
<feature type="domain" description="DUF1990" evidence="1">
    <location>
        <begin position="113"/>
        <end position="179"/>
    </location>
</feature>
<evidence type="ECO:0000313" key="3">
    <source>
        <dbReference type="Proteomes" id="UP001645859"/>
    </source>
</evidence>
<dbReference type="InterPro" id="IPR018960">
    <property type="entry name" value="DUF1990"/>
</dbReference>
<protein>
    <submittedName>
        <fullName evidence="2">DUF1990 family protein</fullName>
    </submittedName>
</protein>
<evidence type="ECO:0000313" key="2">
    <source>
        <dbReference type="EMBL" id="MBL3679498.1"/>
    </source>
</evidence>